<reference evidence="2" key="1">
    <citation type="submission" date="2016-05" db="EMBL/GenBank/DDBJ databases">
        <title>Comparative genomics of biotechnologically important yeasts.</title>
        <authorList>
            <consortium name="DOE Joint Genome Institute"/>
            <person name="Riley R."/>
            <person name="Haridas S."/>
            <person name="Wolfe K.H."/>
            <person name="Lopes M.R."/>
            <person name="Hittinger C.T."/>
            <person name="Goker M."/>
            <person name="Salamov A."/>
            <person name="Wisecaver J."/>
            <person name="Long T.M."/>
            <person name="Aerts A.L."/>
            <person name="Barry K."/>
            <person name="Choi C."/>
            <person name="Clum A."/>
            <person name="Coughlan A.Y."/>
            <person name="Deshpande S."/>
            <person name="Douglass A.P."/>
            <person name="Hanson S.J."/>
            <person name="Klenk H.-P."/>
            <person name="Labutti K."/>
            <person name="Lapidus A."/>
            <person name="Lindquist E."/>
            <person name="Lipzen A."/>
            <person name="Meier-Kolthoff J.P."/>
            <person name="Ohm R.A."/>
            <person name="Otillar R.P."/>
            <person name="Pangilinan J."/>
            <person name="Peng Y."/>
            <person name="Rokas A."/>
            <person name="Rosa C.A."/>
            <person name="Scheuner C."/>
            <person name="Sibirny A.A."/>
            <person name="Slot J.C."/>
            <person name="Stielow J.B."/>
            <person name="Sun H."/>
            <person name="Kurtzman C.P."/>
            <person name="Blackwell M."/>
            <person name="Grigoriev I.V."/>
            <person name="Jeffries T.W."/>
        </authorList>
    </citation>
    <scope>NUCLEOTIDE SEQUENCE [LARGE SCALE GENOMIC DNA]</scope>
    <source>
        <strain evidence="2">NRRL Y-1933</strain>
    </source>
</reference>
<dbReference type="GeneID" id="30996206"/>
<dbReference type="Proteomes" id="UP000095085">
    <property type="component" value="Unassembled WGS sequence"/>
</dbReference>
<gene>
    <name evidence="1" type="ORF">HYPBUDRAFT_153659</name>
</gene>
<dbReference type="AlphaFoldDB" id="A0A1E4RGE1"/>
<protein>
    <submittedName>
        <fullName evidence="1">Uncharacterized protein</fullName>
    </submittedName>
</protein>
<proteinExistence type="predicted"/>
<keyword evidence="2" id="KW-1185">Reference proteome</keyword>
<accession>A0A1E4RGE1</accession>
<dbReference type="RefSeq" id="XP_020075262.1">
    <property type="nucleotide sequence ID" value="XM_020221657.1"/>
</dbReference>
<evidence type="ECO:0000313" key="1">
    <source>
        <dbReference type="EMBL" id="ODV66195.1"/>
    </source>
</evidence>
<evidence type="ECO:0000313" key="2">
    <source>
        <dbReference type="Proteomes" id="UP000095085"/>
    </source>
</evidence>
<organism evidence="1 2">
    <name type="scientific">Hyphopichia burtonii NRRL Y-1933</name>
    <dbReference type="NCBI Taxonomy" id="984485"/>
    <lineage>
        <taxon>Eukaryota</taxon>
        <taxon>Fungi</taxon>
        <taxon>Dikarya</taxon>
        <taxon>Ascomycota</taxon>
        <taxon>Saccharomycotina</taxon>
        <taxon>Pichiomycetes</taxon>
        <taxon>Debaryomycetaceae</taxon>
        <taxon>Hyphopichia</taxon>
    </lineage>
</organism>
<dbReference type="EMBL" id="KV454543">
    <property type="protein sequence ID" value="ODV66195.1"/>
    <property type="molecule type" value="Genomic_DNA"/>
</dbReference>
<sequence length="119" mass="12416">MCAMQLGVNNSPTMHTIHCICTVLLAADSPPPHPFTTGLLPYPAILPGQHAHAWARSLVCHSLTSPGDAPHPAGIPLLRLPEGRPGVRTGNPIFTPSPDLGAGRAGKTFPCITCALLMV</sequence>
<name>A0A1E4RGE1_9ASCO</name>